<dbReference type="CDD" id="cd00082">
    <property type="entry name" value="HisKA"/>
    <property type="match status" value="1"/>
</dbReference>
<dbReference type="GO" id="GO:0006355">
    <property type="term" value="P:regulation of DNA-templated transcription"/>
    <property type="evidence" value="ECO:0007669"/>
    <property type="project" value="InterPro"/>
</dbReference>
<dbReference type="PANTHER" id="PTHR43065:SF42">
    <property type="entry name" value="TWO-COMPONENT SENSOR PPRA"/>
    <property type="match status" value="1"/>
</dbReference>
<keyword evidence="7" id="KW-0067">ATP-binding</keyword>
<keyword evidence="10" id="KW-0175">Coiled coil</keyword>
<feature type="domain" description="PAS" evidence="14">
    <location>
        <begin position="234"/>
        <end position="275"/>
    </location>
</feature>
<dbReference type="Pfam" id="PF00072">
    <property type="entry name" value="Response_reg"/>
    <property type="match status" value="1"/>
</dbReference>
<comment type="catalytic activity">
    <reaction evidence="1">
        <text>ATP + protein L-histidine = ADP + protein N-phospho-L-histidine.</text>
        <dbReference type="EC" id="2.7.13.3"/>
    </reaction>
</comment>
<evidence type="ECO:0000256" key="7">
    <source>
        <dbReference type="ARBA" id="ARBA00022840"/>
    </source>
</evidence>
<evidence type="ECO:0000256" key="1">
    <source>
        <dbReference type="ARBA" id="ARBA00000085"/>
    </source>
</evidence>
<dbReference type="PANTHER" id="PTHR43065">
    <property type="entry name" value="SENSOR HISTIDINE KINASE"/>
    <property type="match status" value="1"/>
</dbReference>
<dbReference type="Gene3D" id="1.10.287.130">
    <property type="match status" value="1"/>
</dbReference>
<proteinExistence type="predicted"/>
<feature type="transmembrane region" description="Helical" evidence="11">
    <location>
        <begin position="20"/>
        <end position="45"/>
    </location>
</feature>
<dbReference type="PROSITE" id="PS50109">
    <property type="entry name" value="HIS_KIN"/>
    <property type="match status" value="1"/>
</dbReference>
<dbReference type="CDD" id="cd00130">
    <property type="entry name" value="PAS"/>
    <property type="match status" value="2"/>
</dbReference>
<evidence type="ECO:0000259" key="14">
    <source>
        <dbReference type="PROSITE" id="PS50112"/>
    </source>
</evidence>
<feature type="domain" description="PAS" evidence="14">
    <location>
        <begin position="401"/>
        <end position="443"/>
    </location>
</feature>
<dbReference type="Proteomes" id="UP000032233">
    <property type="component" value="Unassembled WGS sequence"/>
</dbReference>
<dbReference type="InterPro" id="IPR036890">
    <property type="entry name" value="HATPase_C_sf"/>
</dbReference>
<dbReference type="InterPro" id="IPR035965">
    <property type="entry name" value="PAS-like_dom_sf"/>
</dbReference>
<feature type="domain" description="PAC" evidence="15">
    <location>
        <begin position="468"/>
        <end position="525"/>
    </location>
</feature>
<dbReference type="GO" id="GO:0005524">
    <property type="term" value="F:ATP binding"/>
    <property type="evidence" value="ECO:0007669"/>
    <property type="project" value="UniProtKB-KW"/>
</dbReference>
<keyword evidence="11" id="KW-1133">Transmembrane helix</keyword>
<dbReference type="SUPFAM" id="SSF55874">
    <property type="entry name" value="ATPase domain of HSP90 chaperone/DNA topoisomerase II/histidine kinase"/>
    <property type="match status" value="1"/>
</dbReference>
<evidence type="ECO:0000256" key="4">
    <source>
        <dbReference type="ARBA" id="ARBA00022679"/>
    </source>
</evidence>
<gene>
    <name evidence="16" type="ORF">X474_07280</name>
</gene>
<keyword evidence="11" id="KW-0472">Membrane</keyword>
<dbReference type="PATRIC" id="fig|1429043.3.peg.1550"/>
<dbReference type="OrthoDB" id="9812395at2"/>
<dbReference type="InterPro" id="IPR001610">
    <property type="entry name" value="PAC"/>
</dbReference>
<dbReference type="InterPro" id="IPR011006">
    <property type="entry name" value="CheY-like_superfamily"/>
</dbReference>
<feature type="domain" description="PAC" evidence="15">
    <location>
        <begin position="309"/>
        <end position="361"/>
    </location>
</feature>
<evidence type="ECO:0000256" key="3">
    <source>
        <dbReference type="ARBA" id="ARBA00022553"/>
    </source>
</evidence>
<keyword evidence="11" id="KW-0812">Transmembrane</keyword>
<dbReference type="InterPro" id="IPR000014">
    <property type="entry name" value="PAS"/>
</dbReference>
<evidence type="ECO:0000313" key="17">
    <source>
        <dbReference type="Proteomes" id="UP000032233"/>
    </source>
</evidence>
<dbReference type="GO" id="GO:0000155">
    <property type="term" value="F:phosphorelay sensor kinase activity"/>
    <property type="evidence" value="ECO:0007669"/>
    <property type="project" value="InterPro"/>
</dbReference>
<evidence type="ECO:0000256" key="11">
    <source>
        <dbReference type="SAM" id="Phobius"/>
    </source>
</evidence>
<dbReference type="InterPro" id="IPR001789">
    <property type="entry name" value="Sig_transdc_resp-reg_receiver"/>
</dbReference>
<feature type="modified residue" description="4-aspartylphosphate" evidence="9">
    <location>
        <position position="834"/>
    </location>
</feature>
<dbReference type="Gene3D" id="3.30.565.10">
    <property type="entry name" value="Histidine kinase-like ATPase, C-terminal domain"/>
    <property type="match status" value="1"/>
</dbReference>
<dbReference type="InParanoid" id="A0A0D2HX51"/>
<dbReference type="EC" id="2.7.13.3" evidence="2"/>
<evidence type="ECO:0000313" key="16">
    <source>
        <dbReference type="EMBL" id="KIX14943.1"/>
    </source>
</evidence>
<dbReference type="PROSITE" id="PS50110">
    <property type="entry name" value="RESPONSE_REGULATORY"/>
    <property type="match status" value="1"/>
</dbReference>
<dbReference type="InterPro" id="IPR003661">
    <property type="entry name" value="HisK_dim/P_dom"/>
</dbReference>
<feature type="coiled-coil region" evidence="10">
    <location>
        <begin position="352"/>
        <end position="411"/>
    </location>
</feature>
<dbReference type="Gene3D" id="3.40.50.2300">
    <property type="match status" value="1"/>
</dbReference>
<sequence>MILSDMFSQKNNYIPKRRSIAKGLTVSLVLSIMAVSTLVVLFNYWGASNREKELLQKKADEYLSVLVGSLENPLWEIDREHIQNVGEFYIQNDLIDFLEIKDARGELFFKARKPGEQELMLRRSAIFYNLELIGQVEIGITTRQLNMRLNDLLWSSFLSIIAVLAVITSLTGLLLRMYLRRPLDQLSQVVSEFAAGNYNENSARLRVQELEQFVKVLSEMGNKINSQLKDLRQAELKYRGIFENSVEGIFQTSPDGNIISANPAMAKILGYDSPEDLMTTVKDVSTALYVDSDRRKLLMTKLETDDMATGFETRFYHKNGSQVYCLVNVQAIRDKNGRMLRLEGFMTDNTKRIEAEKEVQIYRNHLEELVAKRTEALAKANKQLLKENAEREKAEAALKESEERFRSILEDSVDPIVVYDDKGRANYTNPAFQDLFGWSHAELSDEDTPFVPDACRKENRKSYIAVLKDAKVGVFESQRRTKNGELVDVLVSASVLRDKDNIITGAAVSLRDITESKKLESQLRQAQKMEALGTFAGGIAHDFNNIIAAIMGYAEVGLSHLKNDRVNPKMLEGILAAAKHATGLVQQILAFSRKTESELCPTNLAEVVSETVPIIERTIPKMISIGLHFENEIKPVNADPNQIGQIVLNLASNAKDAMPEGGELTIKVENVTYDQGGEDLYSEDLRGDYVLLSVSDTGVGIDEKTLEHIFDPFFTRKDVGKGTGLGLASVYGIVMNHQGHITCESEEGEGSVFKIYFPALAGDVEPVKPVKSEDCQARGGKEYILFVDDEQALREIGKEVLSIGGYQVVTACNGEEALEIYCENQAELDLVILDVSMPGMGGDKCLKELIKFDPKVKVLIATGYSLGSELSETLAAGASGYIAKPFNMNNLLYKVREVLDETQGGVGSASPVPKPH</sequence>
<dbReference type="SMART" id="SM00388">
    <property type="entry name" value="HisKA"/>
    <property type="match status" value="1"/>
</dbReference>
<dbReference type="SUPFAM" id="SSF52172">
    <property type="entry name" value="CheY-like"/>
    <property type="match status" value="1"/>
</dbReference>
<keyword evidence="5" id="KW-0547">Nucleotide-binding</keyword>
<dbReference type="AlphaFoldDB" id="A0A0D2HX51"/>
<evidence type="ECO:0000256" key="10">
    <source>
        <dbReference type="SAM" id="Coils"/>
    </source>
</evidence>
<dbReference type="PROSITE" id="PS50113">
    <property type="entry name" value="PAC"/>
    <property type="match status" value="2"/>
</dbReference>
<dbReference type="NCBIfam" id="TIGR00229">
    <property type="entry name" value="sensory_box"/>
    <property type="match status" value="2"/>
</dbReference>
<name>A0A0D2HX51_9BACT</name>
<dbReference type="InterPro" id="IPR003594">
    <property type="entry name" value="HATPase_dom"/>
</dbReference>
<evidence type="ECO:0000256" key="5">
    <source>
        <dbReference type="ARBA" id="ARBA00022741"/>
    </source>
</evidence>
<dbReference type="InterPro" id="IPR004358">
    <property type="entry name" value="Sig_transdc_His_kin-like_C"/>
</dbReference>
<keyword evidence="6" id="KW-0418">Kinase</keyword>
<dbReference type="SMART" id="SM00387">
    <property type="entry name" value="HATPase_c"/>
    <property type="match status" value="1"/>
</dbReference>
<dbReference type="Pfam" id="PF00989">
    <property type="entry name" value="PAS"/>
    <property type="match status" value="2"/>
</dbReference>
<dbReference type="EMBL" id="AZAC01000008">
    <property type="protein sequence ID" value="KIX14943.1"/>
    <property type="molecule type" value="Genomic_DNA"/>
</dbReference>
<evidence type="ECO:0000256" key="6">
    <source>
        <dbReference type="ARBA" id="ARBA00022777"/>
    </source>
</evidence>
<feature type="domain" description="Response regulatory" evidence="13">
    <location>
        <begin position="783"/>
        <end position="899"/>
    </location>
</feature>
<dbReference type="Pfam" id="PF02518">
    <property type="entry name" value="HATPase_c"/>
    <property type="match status" value="1"/>
</dbReference>
<evidence type="ECO:0000256" key="8">
    <source>
        <dbReference type="ARBA" id="ARBA00023012"/>
    </source>
</evidence>
<dbReference type="Pfam" id="PF00512">
    <property type="entry name" value="HisKA"/>
    <property type="match status" value="1"/>
</dbReference>
<dbReference type="Gene3D" id="6.10.340.10">
    <property type="match status" value="1"/>
</dbReference>
<dbReference type="SMART" id="SM00091">
    <property type="entry name" value="PAS"/>
    <property type="match status" value="2"/>
</dbReference>
<protein>
    <recommendedName>
        <fullName evidence="2">histidine kinase</fullName>
        <ecNumber evidence="2">2.7.13.3</ecNumber>
    </recommendedName>
</protein>
<feature type="domain" description="Histidine kinase" evidence="12">
    <location>
        <begin position="538"/>
        <end position="761"/>
    </location>
</feature>
<keyword evidence="8" id="KW-0902">Two-component regulatory system</keyword>
<accession>A0A0D2HX51</accession>
<evidence type="ECO:0000256" key="9">
    <source>
        <dbReference type="PROSITE-ProRule" id="PRU00169"/>
    </source>
</evidence>
<reference evidence="16 17" key="1">
    <citation type="submission" date="2013-11" db="EMBL/GenBank/DDBJ databases">
        <title>Metagenomic analysis of a methanogenic consortium involved in long chain n-alkane degradation.</title>
        <authorList>
            <person name="Davidova I.A."/>
            <person name="Callaghan A.V."/>
            <person name="Wawrik B."/>
            <person name="Pruitt S."/>
            <person name="Marks C."/>
            <person name="Duncan K.E."/>
            <person name="Suflita J.M."/>
        </authorList>
    </citation>
    <scope>NUCLEOTIDE SEQUENCE [LARGE SCALE GENOMIC DNA]</scope>
    <source>
        <strain evidence="16 17">SPR</strain>
    </source>
</reference>
<evidence type="ECO:0000259" key="15">
    <source>
        <dbReference type="PROSITE" id="PS50113"/>
    </source>
</evidence>
<dbReference type="SMART" id="SM00448">
    <property type="entry name" value="REC"/>
    <property type="match status" value="1"/>
</dbReference>
<dbReference type="InterPro" id="IPR005467">
    <property type="entry name" value="His_kinase_dom"/>
</dbReference>
<dbReference type="PROSITE" id="PS50112">
    <property type="entry name" value="PAS"/>
    <property type="match status" value="2"/>
</dbReference>
<dbReference type="PRINTS" id="PR00344">
    <property type="entry name" value="BCTRLSENSOR"/>
</dbReference>
<dbReference type="STRING" id="1429043.X474_07280"/>
<dbReference type="InterPro" id="IPR013767">
    <property type="entry name" value="PAS_fold"/>
</dbReference>
<evidence type="ECO:0000256" key="2">
    <source>
        <dbReference type="ARBA" id="ARBA00012438"/>
    </source>
</evidence>
<keyword evidence="3 9" id="KW-0597">Phosphoprotein</keyword>
<keyword evidence="4" id="KW-0808">Transferase</keyword>
<dbReference type="Gene3D" id="3.30.450.20">
    <property type="entry name" value="PAS domain"/>
    <property type="match status" value="2"/>
</dbReference>
<dbReference type="SUPFAM" id="SSF55785">
    <property type="entry name" value="PYP-like sensor domain (PAS domain)"/>
    <property type="match status" value="2"/>
</dbReference>
<organism evidence="16 17">
    <name type="scientific">Dethiosulfatarculus sandiegensis</name>
    <dbReference type="NCBI Taxonomy" id="1429043"/>
    <lineage>
        <taxon>Bacteria</taxon>
        <taxon>Pseudomonadati</taxon>
        <taxon>Thermodesulfobacteriota</taxon>
        <taxon>Desulfarculia</taxon>
        <taxon>Desulfarculales</taxon>
        <taxon>Desulfarculaceae</taxon>
        <taxon>Dethiosulfatarculus</taxon>
    </lineage>
</organism>
<feature type="transmembrane region" description="Helical" evidence="11">
    <location>
        <begin position="152"/>
        <end position="175"/>
    </location>
</feature>
<keyword evidence="17" id="KW-1185">Reference proteome</keyword>
<evidence type="ECO:0000259" key="12">
    <source>
        <dbReference type="PROSITE" id="PS50109"/>
    </source>
</evidence>
<dbReference type="InterPro" id="IPR000700">
    <property type="entry name" value="PAS-assoc_C"/>
</dbReference>
<evidence type="ECO:0000259" key="13">
    <source>
        <dbReference type="PROSITE" id="PS50110"/>
    </source>
</evidence>
<dbReference type="SMART" id="SM00086">
    <property type="entry name" value="PAC"/>
    <property type="match status" value="2"/>
</dbReference>
<dbReference type="SUPFAM" id="SSF47384">
    <property type="entry name" value="Homodimeric domain of signal transducing histidine kinase"/>
    <property type="match status" value="1"/>
</dbReference>
<comment type="caution">
    <text evidence="16">The sequence shown here is derived from an EMBL/GenBank/DDBJ whole genome shotgun (WGS) entry which is preliminary data.</text>
</comment>
<dbReference type="InterPro" id="IPR036097">
    <property type="entry name" value="HisK_dim/P_sf"/>
</dbReference>